<keyword evidence="3 5" id="KW-0808">Transferase</keyword>
<dbReference type="GO" id="GO:0032265">
    <property type="term" value="P:XMP salvage"/>
    <property type="evidence" value="ECO:0007669"/>
    <property type="project" value="UniProtKB-UniRule"/>
</dbReference>
<evidence type="ECO:0000256" key="5">
    <source>
        <dbReference type="HAMAP-Rule" id="MF_01184"/>
    </source>
</evidence>
<feature type="domain" description="Phosphoribosyltransferase" evidence="7">
    <location>
        <begin position="67"/>
        <end position="191"/>
    </location>
</feature>
<keyword evidence="9" id="KW-1185">Reference proteome</keyword>
<dbReference type="Gene3D" id="3.40.50.2020">
    <property type="match status" value="1"/>
</dbReference>
<dbReference type="PANTHER" id="PTHR43864:SF1">
    <property type="entry name" value="XANTHINE PHOSPHORIBOSYLTRANSFERASE"/>
    <property type="match status" value="1"/>
</dbReference>
<dbReference type="NCBIfam" id="NF006671">
    <property type="entry name" value="PRK09219.1"/>
    <property type="match status" value="1"/>
</dbReference>
<evidence type="ECO:0000256" key="4">
    <source>
        <dbReference type="ARBA" id="ARBA00022726"/>
    </source>
</evidence>
<comment type="subcellular location">
    <subcellularLocation>
        <location evidence="5">Cytoplasm</location>
    </subcellularLocation>
</comment>
<comment type="function">
    <text evidence="5">Converts the preformed base xanthine, a product of nucleic acid breakdown, to xanthosine 5'-monophosphate (XMP), so it can be reused for RNA or DNA synthesis.</text>
</comment>
<dbReference type="NCBIfam" id="TIGR01744">
    <property type="entry name" value="XPRTase"/>
    <property type="match status" value="1"/>
</dbReference>
<accession>A0AB72ZBY0</accession>
<evidence type="ECO:0000313" key="8">
    <source>
        <dbReference type="EMBL" id="EHN62381.1"/>
    </source>
</evidence>
<dbReference type="InterPro" id="IPR000836">
    <property type="entry name" value="PRTase_dom"/>
</dbReference>
<feature type="binding site" evidence="5">
    <location>
        <begin position="162"/>
        <end position="166"/>
    </location>
    <ligand>
        <name>5-phospho-alpha-D-ribose 1-diphosphate</name>
        <dbReference type="ChEBI" id="CHEBI:58017"/>
    </ligand>
</feature>
<dbReference type="SUPFAM" id="SSF53271">
    <property type="entry name" value="PRTase-like"/>
    <property type="match status" value="1"/>
</dbReference>
<comment type="catalytic activity">
    <reaction evidence="5">
        <text>XMP + diphosphate = xanthine + 5-phospho-alpha-D-ribose 1-diphosphate</text>
        <dbReference type="Rhea" id="RHEA:10800"/>
        <dbReference type="ChEBI" id="CHEBI:17712"/>
        <dbReference type="ChEBI" id="CHEBI:33019"/>
        <dbReference type="ChEBI" id="CHEBI:57464"/>
        <dbReference type="ChEBI" id="CHEBI:58017"/>
        <dbReference type="EC" id="2.4.2.22"/>
    </reaction>
</comment>
<dbReference type="GO" id="GO:0000310">
    <property type="term" value="F:xanthine phosphoribosyltransferase activity"/>
    <property type="evidence" value="ECO:0007669"/>
    <property type="project" value="UniProtKB-UniRule"/>
</dbReference>
<dbReference type="HAMAP" id="MF_01184">
    <property type="entry name" value="XPRTase"/>
    <property type="match status" value="1"/>
</dbReference>
<comment type="similarity">
    <text evidence="5">Belongs to the purine/pyrimidine phosphoribosyltransferase family. Xpt subfamily.</text>
</comment>
<feature type="binding site" evidence="5">
    <location>
        <position position="61"/>
    </location>
    <ligand>
        <name>xanthine</name>
        <dbReference type="ChEBI" id="CHEBI:17712"/>
    </ligand>
</feature>
<feature type="binding site" evidence="5">
    <location>
        <position position="54"/>
    </location>
    <ligand>
        <name>xanthine</name>
        <dbReference type="ChEBI" id="CHEBI:17712"/>
    </ligand>
</feature>
<feature type="binding site" evidence="5">
    <location>
        <position position="190"/>
    </location>
    <ligand>
        <name>xanthine</name>
        <dbReference type="ChEBI" id="CHEBI:17712"/>
    </ligand>
</feature>
<evidence type="ECO:0000256" key="3">
    <source>
        <dbReference type="ARBA" id="ARBA00022679"/>
    </source>
</evidence>
<proteinExistence type="inferred from homology"/>
<keyword evidence="1 5" id="KW-0963">Cytoplasm</keyword>
<evidence type="ECO:0000256" key="2">
    <source>
        <dbReference type="ARBA" id="ARBA00022676"/>
    </source>
</evidence>
<keyword evidence="2 5" id="KW-0328">Glycosyltransferase</keyword>
<comment type="pathway">
    <text evidence="5">Purine metabolism; XMP biosynthesis via salvage pathway; XMP from xanthine: step 1/1.</text>
</comment>
<dbReference type="CDD" id="cd06223">
    <property type="entry name" value="PRTases_typeI"/>
    <property type="match status" value="1"/>
</dbReference>
<dbReference type="InterPro" id="IPR010079">
    <property type="entry name" value="Xanthine_PRibTrfase"/>
</dbReference>
<dbReference type="Pfam" id="PF00156">
    <property type="entry name" value="Pribosyltran"/>
    <property type="match status" value="1"/>
</dbReference>
<evidence type="ECO:0000256" key="1">
    <source>
        <dbReference type="ARBA" id="ARBA00022490"/>
    </source>
</evidence>
<dbReference type="InterPro" id="IPR029057">
    <property type="entry name" value="PRTase-like"/>
</dbReference>
<dbReference type="AlphaFoldDB" id="A0AB72ZBY0"/>
<organism evidence="8 9">
    <name type="scientific">Listeria innocua ATCC 33091</name>
    <dbReference type="NCBI Taxonomy" id="1002366"/>
    <lineage>
        <taxon>Bacteria</taxon>
        <taxon>Bacillati</taxon>
        <taxon>Bacillota</taxon>
        <taxon>Bacilli</taxon>
        <taxon>Bacillales</taxon>
        <taxon>Listeriaceae</taxon>
        <taxon>Listeria</taxon>
    </lineage>
</organism>
<dbReference type="GO" id="GO:0005737">
    <property type="term" value="C:cytoplasm"/>
    <property type="evidence" value="ECO:0007669"/>
    <property type="project" value="UniProtKB-SubCell"/>
</dbReference>
<dbReference type="GO" id="GO:0046110">
    <property type="term" value="P:xanthine metabolic process"/>
    <property type="evidence" value="ECO:0007669"/>
    <property type="project" value="UniProtKB-UniRule"/>
</dbReference>
<name>A0AB72ZBY0_LISIO</name>
<comment type="caution">
    <text evidence="8">The sequence shown here is derived from an EMBL/GenBank/DDBJ whole genome shotgun (WGS) entry which is preliminary data.</text>
</comment>
<dbReference type="PANTHER" id="PTHR43864">
    <property type="entry name" value="HYPOXANTHINE/GUANINE PHOSPHORIBOSYLTRANSFERASE"/>
    <property type="match status" value="1"/>
</dbReference>
<dbReference type="InterPro" id="IPR050118">
    <property type="entry name" value="Pur/Pyrimidine_PRTase"/>
</dbReference>
<protein>
    <recommendedName>
        <fullName evidence="5 6">Xanthine phosphoribosyltransferase</fullName>
        <shortName evidence="5">XPRTase</shortName>
        <ecNumber evidence="5 6">2.4.2.22</ecNumber>
    </recommendedName>
</protein>
<dbReference type="EMBL" id="AGCN01000013">
    <property type="protein sequence ID" value="EHN62381.1"/>
    <property type="molecule type" value="Genomic_DNA"/>
</dbReference>
<gene>
    <name evidence="5" type="primary">xpt</name>
    <name evidence="8" type="ORF">HMPREF0557_00349</name>
</gene>
<evidence type="ECO:0000259" key="7">
    <source>
        <dbReference type="Pfam" id="PF00156"/>
    </source>
</evidence>
<evidence type="ECO:0000256" key="6">
    <source>
        <dbReference type="NCBIfam" id="TIGR01744"/>
    </source>
</evidence>
<comment type="subunit">
    <text evidence="5">Homodimer.</text>
</comment>
<dbReference type="EC" id="2.4.2.22" evidence="5 6"/>
<keyword evidence="4 5" id="KW-0660">Purine salvage</keyword>
<reference evidence="8 9" key="1">
    <citation type="submission" date="2011-08" db="EMBL/GenBank/DDBJ databases">
        <authorList>
            <person name="Weinstock G."/>
            <person name="Sodergren E."/>
            <person name="Clifton S."/>
            <person name="Fulton L."/>
            <person name="Fulton B."/>
            <person name="Courtney L."/>
            <person name="Fronick C."/>
            <person name="Harrison M."/>
            <person name="Strong C."/>
            <person name="Farmer C."/>
            <person name="Delahaunty K."/>
            <person name="Markovic C."/>
            <person name="Hall O."/>
            <person name="Minx P."/>
            <person name="Tomlinson C."/>
            <person name="Mitreva M."/>
            <person name="Hou S."/>
            <person name="Chen J."/>
            <person name="Wollam A."/>
            <person name="Pepin K.H."/>
            <person name="Johnson M."/>
            <person name="Bhonagiri V."/>
            <person name="Zhang X."/>
            <person name="Suruliraj S."/>
            <person name="Warren W."/>
            <person name="Chinwalla A."/>
            <person name="Mardis E.R."/>
            <person name="Wilson R.K."/>
        </authorList>
    </citation>
    <scope>NUCLEOTIDE SEQUENCE [LARGE SCALE GENOMIC DNA]</scope>
    <source>
        <strain evidence="8 9">ATCC 33091</strain>
    </source>
</reference>
<sequence length="226" mass="24897">MSSLYKEVTPKIGGFYTASLNLEKQFFYFERRISLKLLEEFIQEKGTVLPGNVLKVDAFLNHQIDPGLMQEMGKAFAERFKDLGITKIVTIESSGIAPAVFAGLALSVPVVFARKKKSVTLTDNLYTSTVYSYTKKESNDISVSKQFLTDADTILVIDDFLANGQAALGLLEIAELAGAKVAGIGIVIEKSFQQGRELLNKTGIPVYSLARIASLENEEILFLEEE</sequence>
<evidence type="ECO:0000313" key="9">
    <source>
        <dbReference type="Proteomes" id="UP000003597"/>
    </source>
</evidence>
<dbReference type="GO" id="GO:0006166">
    <property type="term" value="P:purine ribonucleoside salvage"/>
    <property type="evidence" value="ECO:0007669"/>
    <property type="project" value="UniProtKB-KW"/>
</dbReference>
<dbReference type="Proteomes" id="UP000003597">
    <property type="component" value="Unassembled WGS sequence"/>
</dbReference>